<dbReference type="GO" id="GO:0016747">
    <property type="term" value="F:acyltransferase activity, transferring groups other than amino-acyl groups"/>
    <property type="evidence" value="ECO:0007669"/>
    <property type="project" value="InterPro"/>
</dbReference>
<reference evidence="2" key="1">
    <citation type="submission" date="2015-10" db="EMBL/GenBank/DDBJ databases">
        <title>Draft genome sequence of Salegentibacter mishustinae KCTC 12263.</title>
        <authorList>
            <person name="Lin W."/>
            <person name="Zheng Q."/>
        </authorList>
    </citation>
    <scope>NUCLEOTIDE SEQUENCE [LARGE SCALE GENOMIC DNA]</scope>
    <source>
        <strain evidence="2">KCTC 12263</strain>
    </source>
</reference>
<dbReference type="STRING" id="270918.APR42_16270"/>
<dbReference type="PROSITE" id="PS51186">
    <property type="entry name" value="GNAT"/>
    <property type="match status" value="1"/>
</dbReference>
<comment type="caution">
    <text evidence="2">The sequence shown here is derived from an EMBL/GenBank/DDBJ whole genome shotgun (WGS) entry which is preliminary data.</text>
</comment>
<proteinExistence type="predicted"/>
<sequence>MIIEFQTNRLLISPISLSDLDKIHSLHSLPETDKFNTLGIPENINQTEKIIGDWIEKNSNPEKRNLTFKVELLENELFLGLISLNLGKPKFKNAEVWYKFHSDFWNKGYATESLNRILTFGFEELKLHRIEAGCAVNNIGSIRTLEKVGMLKEGRKRKVLPLKNGWSDTFEYAILATDYSNTSNIS</sequence>
<name>A0A0Q9Z9E1_9FLAO</name>
<dbReference type="SUPFAM" id="SSF55729">
    <property type="entry name" value="Acyl-CoA N-acyltransferases (Nat)"/>
    <property type="match status" value="1"/>
</dbReference>
<accession>A0A0Q9Z9E1</accession>
<organism evidence="2 3">
    <name type="scientific">Salegentibacter mishustinae</name>
    <dbReference type="NCBI Taxonomy" id="270918"/>
    <lineage>
        <taxon>Bacteria</taxon>
        <taxon>Pseudomonadati</taxon>
        <taxon>Bacteroidota</taxon>
        <taxon>Flavobacteriia</taxon>
        <taxon>Flavobacteriales</taxon>
        <taxon>Flavobacteriaceae</taxon>
        <taxon>Salegentibacter</taxon>
    </lineage>
</organism>
<dbReference type="Proteomes" id="UP000051643">
    <property type="component" value="Unassembled WGS sequence"/>
</dbReference>
<keyword evidence="2" id="KW-0808">Transferase</keyword>
<dbReference type="InterPro" id="IPR016181">
    <property type="entry name" value="Acyl_CoA_acyltransferase"/>
</dbReference>
<feature type="domain" description="N-acetyltransferase" evidence="1">
    <location>
        <begin position="10"/>
        <end position="177"/>
    </location>
</feature>
<dbReference type="InterPro" id="IPR000182">
    <property type="entry name" value="GNAT_dom"/>
</dbReference>
<dbReference type="Gene3D" id="3.40.630.30">
    <property type="match status" value="1"/>
</dbReference>
<dbReference type="AlphaFoldDB" id="A0A0Q9Z9E1"/>
<protein>
    <submittedName>
        <fullName evidence="2">GNAT family acetyltransferase</fullName>
    </submittedName>
</protein>
<dbReference type="EMBL" id="LKTP01000008">
    <property type="protein sequence ID" value="KRG29567.1"/>
    <property type="molecule type" value="Genomic_DNA"/>
</dbReference>
<dbReference type="PANTHER" id="PTHR43792">
    <property type="entry name" value="GNAT FAMILY, PUTATIVE (AFU_ORTHOLOGUE AFUA_3G00765)-RELATED-RELATED"/>
    <property type="match status" value="1"/>
</dbReference>
<evidence type="ECO:0000313" key="3">
    <source>
        <dbReference type="Proteomes" id="UP000051643"/>
    </source>
</evidence>
<dbReference type="RefSeq" id="WP_057481305.1">
    <property type="nucleotide sequence ID" value="NZ_BMWR01000011.1"/>
</dbReference>
<gene>
    <name evidence="2" type="ORF">APR42_16270</name>
</gene>
<dbReference type="InterPro" id="IPR051531">
    <property type="entry name" value="N-acetyltransferase"/>
</dbReference>
<dbReference type="OrthoDB" id="9811523at2"/>
<evidence type="ECO:0000259" key="1">
    <source>
        <dbReference type="PROSITE" id="PS51186"/>
    </source>
</evidence>
<evidence type="ECO:0000313" key="2">
    <source>
        <dbReference type="EMBL" id="KRG29567.1"/>
    </source>
</evidence>
<dbReference type="Pfam" id="PF13302">
    <property type="entry name" value="Acetyltransf_3"/>
    <property type="match status" value="1"/>
</dbReference>
<keyword evidence="3" id="KW-1185">Reference proteome</keyword>